<evidence type="ECO:0000313" key="3">
    <source>
        <dbReference type="EMBL" id="QQQ18575.1"/>
    </source>
</evidence>
<organism evidence="3 4">
    <name type="scientific">Brevundimonas vitisensis</name>
    <dbReference type="NCBI Taxonomy" id="2800818"/>
    <lineage>
        <taxon>Bacteria</taxon>
        <taxon>Pseudomonadati</taxon>
        <taxon>Pseudomonadota</taxon>
        <taxon>Alphaproteobacteria</taxon>
        <taxon>Caulobacterales</taxon>
        <taxon>Caulobacteraceae</taxon>
        <taxon>Brevundimonas</taxon>
    </lineage>
</organism>
<dbReference type="RefSeq" id="WP_201102945.1">
    <property type="nucleotide sequence ID" value="NZ_CP067977.1"/>
</dbReference>
<proteinExistence type="predicted"/>
<reference evidence="3 4" key="1">
    <citation type="submission" date="2021-01" db="EMBL/GenBank/DDBJ databases">
        <title>Brevundimonas vitis sp. nov., an bacterium isolated from grape (Vitis vinifera).</title>
        <authorList>
            <person name="Jiang L."/>
            <person name="Lee J."/>
        </authorList>
    </citation>
    <scope>NUCLEOTIDE SEQUENCE [LARGE SCALE GENOMIC DNA]</scope>
    <source>
        <strain evidence="3 4">GRTSA-9</strain>
    </source>
</reference>
<keyword evidence="4" id="KW-1185">Reference proteome</keyword>
<feature type="transmembrane region" description="Helical" evidence="1">
    <location>
        <begin position="83"/>
        <end position="101"/>
    </location>
</feature>
<feature type="transmembrane region" description="Helical" evidence="1">
    <location>
        <begin position="47"/>
        <end position="71"/>
    </location>
</feature>
<keyword evidence="1" id="KW-1133">Transmembrane helix</keyword>
<feature type="transmembrane region" description="Helical" evidence="1">
    <location>
        <begin position="113"/>
        <end position="134"/>
    </location>
</feature>
<accession>A0ABX7BLX0</accession>
<dbReference type="Pfam" id="PF09990">
    <property type="entry name" value="DUF2231"/>
    <property type="match status" value="1"/>
</dbReference>
<protein>
    <recommendedName>
        <fullName evidence="2">DUF2231 domain-containing protein</fullName>
    </recommendedName>
</protein>
<dbReference type="EMBL" id="CP067977">
    <property type="protein sequence ID" value="QQQ18575.1"/>
    <property type="molecule type" value="Genomic_DNA"/>
</dbReference>
<keyword evidence="1" id="KW-0812">Transmembrane</keyword>
<feature type="transmembrane region" description="Helical" evidence="1">
    <location>
        <begin position="12"/>
        <end position="35"/>
    </location>
</feature>
<feature type="domain" description="DUF2231" evidence="2">
    <location>
        <begin position="12"/>
        <end position="130"/>
    </location>
</feature>
<gene>
    <name evidence="3" type="ORF">JIP62_15035</name>
</gene>
<dbReference type="InterPro" id="IPR019251">
    <property type="entry name" value="DUF2231_TM"/>
</dbReference>
<sequence>MRLDFSPDRGLHTFHSLILAFPIALFFSGLLADIAYLRTAEIQWTNFAAWLIVGGLVFGGIAAAWALVAALLGLKSPSRNRRLVYFGVLAVMWLLGLINAFKHSQDGWSSVGAFGLILSILCTLLAFVAGVIAFTPKASTEIDR</sequence>
<keyword evidence="1" id="KW-0472">Membrane</keyword>
<name>A0ABX7BLX0_9CAUL</name>
<evidence type="ECO:0000313" key="4">
    <source>
        <dbReference type="Proteomes" id="UP000595448"/>
    </source>
</evidence>
<dbReference type="Proteomes" id="UP000595448">
    <property type="component" value="Chromosome"/>
</dbReference>
<evidence type="ECO:0000256" key="1">
    <source>
        <dbReference type="SAM" id="Phobius"/>
    </source>
</evidence>
<evidence type="ECO:0000259" key="2">
    <source>
        <dbReference type="Pfam" id="PF09990"/>
    </source>
</evidence>